<evidence type="ECO:0000313" key="2">
    <source>
        <dbReference type="Proteomes" id="UP001066276"/>
    </source>
</evidence>
<dbReference type="AlphaFoldDB" id="A0AAV7PJ12"/>
<accession>A0AAV7PJ12</accession>
<organism evidence="1 2">
    <name type="scientific">Pleurodeles waltl</name>
    <name type="common">Iberian ribbed newt</name>
    <dbReference type="NCBI Taxonomy" id="8319"/>
    <lineage>
        <taxon>Eukaryota</taxon>
        <taxon>Metazoa</taxon>
        <taxon>Chordata</taxon>
        <taxon>Craniata</taxon>
        <taxon>Vertebrata</taxon>
        <taxon>Euteleostomi</taxon>
        <taxon>Amphibia</taxon>
        <taxon>Batrachia</taxon>
        <taxon>Caudata</taxon>
        <taxon>Salamandroidea</taxon>
        <taxon>Salamandridae</taxon>
        <taxon>Pleurodelinae</taxon>
        <taxon>Pleurodeles</taxon>
    </lineage>
</organism>
<keyword evidence="2" id="KW-1185">Reference proteome</keyword>
<name>A0AAV7PJ12_PLEWA</name>
<protein>
    <submittedName>
        <fullName evidence="1">Uncharacterized protein</fullName>
    </submittedName>
</protein>
<gene>
    <name evidence="1" type="ORF">NDU88_005496</name>
</gene>
<dbReference type="EMBL" id="JANPWB010000011">
    <property type="protein sequence ID" value="KAJ1127090.1"/>
    <property type="molecule type" value="Genomic_DNA"/>
</dbReference>
<comment type="caution">
    <text evidence="1">The sequence shown here is derived from an EMBL/GenBank/DDBJ whole genome shotgun (WGS) entry which is preliminary data.</text>
</comment>
<dbReference type="Proteomes" id="UP001066276">
    <property type="component" value="Chromosome 7"/>
</dbReference>
<evidence type="ECO:0000313" key="1">
    <source>
        <dbReference type="EMBL" id="KAJ1127090.1"/>
    </source>
</evidence>
<proteinExistence type="predicted"/>
<sequence>MWCNRNQVLKIKAEVVLGQEHNMTARVVLLEREMCGVLPHPRAGGLHGDGEFEYLARSPWRSVRHGREKDGWKVDGEKDG</sequence>
<reference evidence="1" key="1">
    <citation type="journal article" date="2022" name="bioRxiv">
        <title>Sequencing and chromosome-scale assembly of the giantPleurodeles waltlgenome.</title>
        <authorList>
            <person name="Brown T."/>
            <person name="Elewa A."/>
            <person name="Iarovenko S."/>
            <person name="Subramanian E."/>
            <person name="Araus A.J."/>
            <person name="Petzold A."/>
            <person name="Susuki M."/>
            <person name="Suzuki K.-i.T."/>
            <person name="Hayashi T."/>
            <person name="Toyoda A."/>
            <person name="Oliveira C."/>
            <person name="Osipova E."/>
            <person name="Leigh N.D."/>
            <person name="Simon A."/>
            <person name="Yun M.H."/>
        </authorList>
    </citation>
    <scope>NUCLEOTIDE SEQUENCE</scope>
    <source>
        <strain evidence="1">20211129_DDA</strain>
        <tissue evidence="1">Liver</tissue>
    </source>
</reference>